<dbReference type="AlphaFoldDB" id="A0A0G0WNY9"/>
<evidence type="ECO:0000313" key="2">
    <source>
        <dbReference type="Proteomes" id="UP000034163"/>
    </source>
</evidence>
<accession>A0A0G0WNY9</accession>
<proteinExistence type="predicted"/>
<dbReference type="Proteomes" id="UP000034163">
    <property type="component" value="Unassembled WGS sequence"/>
</dbReference>
<protein>
    <submittedName>
        <fullName evidence="1">Uncharacterized protein</fullName>
    </submittedName>
</protein>
<organism evidence="1 2">
    <name type="scientific">candidate division WWE3 bacterium GW2011_GWB1_41_6</name>
    <dbReference type="NCBI Taxonomy" id="1619112"/>
    <lineage>
        <taxon>Bacteria</taxon>
        <taxon>Katanobacteria</taxon>
    </lineage>
</organism>
<evidence type="ECO:0000313" key="1">
    <source>
        <dbReference type="EMBL" id="KKS14524.1"/>
    </source>
</evidence>
<gene>
    <name evidence="1" type="ORF">UU72_C0043G0003</name>
</gene>
<reference evidence="1 2" key="1">
    <citation type="journal article" date="2015" name="Nature">
        <title>rRNA introns, odd ribosomes, and small enigmatic genomes across a large radiation of phyla.</title>
        <authorList>
            <person name="Brown C.T."/>
            <person name="Hug L.A."/>
            <person name="Thomas B.C."/>
            <person name="Sharon I."/>
            <person name="Castelle C.J."/>
            <person name="Singh A."/>
            <person name="Wilkins M.J."/>
            <person name="Williams K.H."/>
            <person name="Banfield J.F."/>
        </authorList>
    </citation>
    <scope>NUCLEOTIDE SEQUENCE [LARGE SCALE GENOMIC DNA]</scope>
</reference>
<dbReference type="EMBL" id="LCBS01000043">
    <property type="protein sequence ID" value="KKS14524.1"/>
    <property type="molecule type" value="Genomic_DNA"/>
</dbReference>
<name>A0A0G0WNY9_UNCKA</name>
<comment type="caution">
    <text evidence="1">The sequence shown here is derived from an EMBL/GenBank/DDBJ whole genome shotgun (WGS) entry which is preliminary data.</text>
</comment>
<sequence length="41" mass="4879">MVFYGVYNFHPEGAYRVGAQAKLPEWDDISPDMDLRKWYLV</sequence>